<dbReference type="AlphaFoldDB" id="A0A0D0KPA2"/>
<comment type="caution">
    <text evidence="1">The sequence shown here is derived from an EMBL/GenBank/DDBJ whole genome shotgun (WGS) entry which is preliminary data.</text>
</comment>
<protein>
    <submittedName>
        <fullName evidence="1">Uncharacterized protein</fullName>
    </submittedName>
</protein>
<organism evidence="1 2">
    <name type="scientific">Agrobacterium tumefaciens</name>
    <dbReference type="NCBI Taxonomy" id="358"/>
    <lineage>
        <taxon>Bacteria</taxon>
        <taxon>Pseudomonadati</taxon>
        <taxon>Pseudomonadota</taxon>
        <taxon>Alphaproteobacteria</taxon>
        <taxon>Hyphomicrobiales</taxon>
        <taxon>Rhizobiaceae</taxon>
        <taxon>Rhizobium/Agrobacterium group</taxon>
        <taxon>Agrobacterium</taxon>
        <taxon>Agrobacterium tumefaciens complex</taxon>
    </lineage>
</organism>
<sequence length="144" mass="16327">MVYSRLSEAAALKVTKELPLVERLFVPEPYYPEKSKEIDGRRKNLLEPFKPKAGGKTDMFIVLGEFKSIEPMRFGFRLLIKHAPNFPIFMDEKVSSALRKRFGLELDMAEAHESLRIVVLATAWLNEAGSAQLAEATLMLTTKN</sequence>
<evidence type="ECO:0000313" key="1">
    <source>
        <dbReference type="EMBL" id="KIP98783.1"/>
    </source>
</evidence>
<dbReference type="InterPro" id="IPR009553">
    <property type="entry name" value="DUF1173"/>
</dbReference>
<dbReference type="Pfam" id="PF06666">
    <property type="entry name" value="DUF1173"/>
    <property type="match status" value="1"/>
</dbReference>
<evidence type="ECO:0000313" key="2">
    <source>
        <dbReference type="Proteomes" id="UP000035017"/>
    </source>
</evidence>
<name>A0A0D0KPA2_AGRTU</name>
<gene>
    <name evidence="1" type="ORF">RU07_21930</name>
</gene>
<accession>A0A0D0KPA2</accession>
<dbReference type="EMBL" id="JXQV01000031">
    <property type="protein sequence ID" value="KIP98783.1"/>
    <property type="molecule type" value="Genomic_DNA"/>
</dbReference>
<dbReference type="Proteomes" id="UP000035017">
    <property type="component" value="Unassembled WGS sequence"/>
</dbReference>
<proteinExistence type="predicted"/>
<reference evidence="1 2" key="1">
    <citation type="submission" date="2014-12" db="EMBL/GenBank/DDBJ databases">
        <title>16Stimator: statistical estimation of ribosomal gene copy numbers from draft genome assemblies.</title>
        <authorList>
            <person name="Perisin M.A."/>
            <person name="Vetter M."/>
            <person name="Gilbert J.A."/>
            <person name="Bergelson J."/>
        </authorList>
    </citation>
    <scope>NUCLEOTIDE SEQUENCE [LARGE SCALE GENOMIC DNA]</scope>
    <source>
        <strain evidence="1 2">MEJ076</strain>
    </source>
</reference>